<keyword evidence="5" id="KW-0325">Glycoprotein</keyword>
<proteinExistence type="inferred from homology"/>
<keyword evidence="2 8" id="KW-0812">Transmembrane</keyword>
<comment type="subcellular location">
    <subcellularLocation>
        <location evidence="1">Membrane</location>
        <topology evidence="1">Multi-pass membrane protein</topology>
    </subcellularLocation>
</comment>
<evidence type="ECO:0000256" key="1">
    <source>
        <dbReference type="ARBA" id="ARBA00004141"/>
    </source>
</evidence>
<feature type="transmembrane region" description="Helical" evidence="8">
    <location>
        <begin position="965"/>
        <end position="990"/>
    </location>
</feature>
<dbReference type="Pfam" id="PF03176">
    <property type="entry name" value="MMPL"/>
    <property type="match status" value="1"/>
</dbReference>
<feature type="transmembrane region" description="Helical" evidence="8">
    <location>
        <begin position="843"/>
        <end position="862"/>
    </location>
</feature>
<gene>
    <name evidence="10" type="ORF">NP493_828g01034</name>
</gene>
<protein>
    <recommendedName>
        <fullName evidence="9">SSD domain-containing protein</fullName>
    </recommendedName>
</protein>
<dbReference type="Gene3D" id="1.20.1640.10">
    <property type="entry name" value="Multidrug efflux transporter AcrB transmembrane domain"/>
    <property type="match status" value="2"/>
</dbReference>
<evidence type="ECO:0000256" key="7">
    <source>
        <dbReference type="SAM" id="MobiDB-lite"/>
    </source>
</evidence>
<comment type="similarity">
    <text evidence="6">Belongs to the dispatched family.</text>
</comment>
<dbReference type="PROSITE" id="PS50156">
    <property type="entry name" value="SSD"/>
    <property type="match status" value="1"/>
</dbReference>
<feature type="transmembrane region" description="Helical" evidence="8">
    <location>
        <begin position="452"/>
        <end position="472"/>
    </location>
</feature>
<sequence length="1025" mass="113236">MAQPNEDGTVYFELESSVTRRRENSSALNRHETDNEAVSTVDGYGCNGNDDIVTSVTPAGEEPPKPNRYIWFLTRYFVVVIVVVLVVVGACTAVTFYKKQLPDFADPLQGFSTRGTPIYKAHKTARDVLEEYSLVPPTVRNVIDKSTGSGPRTKRDIDDGEGICSRNNLNYATKLVVESSTSTSLLTSASLRGMCDFVDRLNIAFACPGVSVASRLAELRGKNCSQLDDDDAAYAWTLLDGCAPSYTSGKLKPPVRPEDRANLSESCFRADFVYNVMHYFADVGFDAKSHDLKYTIVYINYRDNRVTADTDKRFYQDHVEGKTMDNGIVRLVTVGFSDHYSVKNEMFNAYLIGDLKYFGLAVFLIALFSLMYLRSFVLVIGTFTNVLLSFGFAYFLYYYVCQMVFFPFINLVASLLLIAIGADDVFVFHDAWLQVKADHPTCSADQRMSKTFSHAIVSISVTSFTTAAAFLANAVSDITAIQCFGIFAALAIVANLAMMVTIMPAIVLASDACSARVTCPWSASTFGAFYRIPNAAYSWVTARVRSFFHTAIPAVLRRVWWLCIAVGLVLGVSALLIDFYKPALKPPTTKEVQLFNKDNILEKWDLDFKHRFPVEIEAANKPRNISVVILFGFKATDPGNRLNPDDKTKALSRDGDFDMKRSETQEWLRKMCNATTESAFADSRFSGLPCLVSTNDVTTLLIESECKIVKTPGVPKENTTFEDLCCVNNRDPKNLYYCLETSVGYRPVDSTEDSIRWKSIGSPVYDNIPASSSVIGYRLHVQTNLSFSGSYEDMRANYGVLSSFIKTQLESAPEGLRSGFLADNDFAFYDLQQSLATGTFKSVGLSIAVSFVVLLLTVRNVLVACYAILTITMSIACTVASIVLMGWKLNIVESLTITLAVGMSIDFTIHYGVGYQLTTDAVSAARTLESARRVGPAVAAAAWTTFCAGVAVLNCSVEAYRKLGVFLALVMVVSWVYAAFFFLSLCHVVGPVGGFCQIPCPTLRLWPRKHKATVMSVYRDDVASH</sequence>
<dbReference type="InterPro" id="IPR052081">
    <property type="entry name" value="Dispatched_Hh_regulator"/>
</dbReference>
<dbReference type="InterPro" id="IPR000731">
    <property type="entry name" value="SSD"/>
</dbReference>
<dbReference type="InterPro" id="IPR003392">
    <property type="entry name" value="PTHD_SSD"/>
</dbReference>
<evidence type="ECO:0000256" key="5">
    <source>
        <dbReference type="ARBA" id="ARBA00023180"/>
    </source>
</evidence>
<dbReference type="PANTHER" id="PTHR45951">
    <property type="entry name" value="PROTEIN DISPATCHED-RELATED"/>
    <property type="match status" value="1"/>
</dbReference>
<feature type="transmembrane region" description="Helical" evidence="8">
    <location>
        <begin position="349"/>
        <end position="370"/>
    </location>
</feature>
<dbReference type="AlphaFoldDB" id="A0AAD9KMV1"/>
<dbReference type="InterPro" id="IPR004869">
    <property type="entry name" value="MMPL_dom"/>
</dbReference>
<feature type="transmembrane region" description="Helical" evidence="8">
    <location>
        <begin position="894"/>
        <end position="913"/>
    </location>
</feature>
<evidence type="ECO:0000256" key="3">
    <source>
        <dbReference type="ARBA" id="ARBA00022989"/>
    </source>
</evidence>
<evidence type="ECO:0000256" key="4">
    <source>
        <dbReference type="ARBA" id="ARBA00023136"/>
    </source>
</evidence>
<feature type="compositionally biased region" description="Basic and acidic residues" evidence="7">
    <location>
        <begin position="18"/>
        <end position="34"/>
    </location>
</feature>
<feature type="transmembrane region" description="Helical" evidence="8">
    <location>
        <begin position="868"/>
        <end position="887"/>
    </location>
</feature>
<feature type="transmembrane region" description="Helical" evidence="8">
    <location>
        <begin position="559"/>
        <end position="580"/>
    </location>
</feature>
<dbReference type="SUPFAM" id="SSF82866">
    <property type="entry name" value="Multidrug efflux transporter AcrB transmembrane domain"/>
    <property type="match status" value="2"/>
</dbReference>
<dbReference type="GO" id="GO:0022857">
    <property type="term" value="F:transmembrane transporter activity"/>
    <property type="evidence" value="ECO:0007669"/>
    <property type="project" value="TreeGrafter"/>
</dbReference>
<feature type="region of interest" description="Disordered" evidence="7">
    <location>
        <begin position="18"/>
        <end position="41"/>
    </location>
</feature>
<organism evidence="10 11">
    <name type="scientific">Ridgeia piscesae</name>
    <name type="common">Tubeworm</name>
    <dbReference type="NCBI Taxonomy" id="27915"/>
    <lineage>
        <taxon>Eukaryota</taxon>
        <taxon>Metazoa</taxon>
        <taxon>Spiralia</taxon>
        <taxon>Lophotrochozoa</taxon>
        <taxon>Annelida</taxon>
        <taxon>Polychaeta</taxon>
        <taxon>Sedentaria</taxon>
        <taxon>Canalipalpata</taxon>
        <taxon>Sabellida</taxon>
        <taxon>Siboglinidae</taxon>
        <taxon>Ridgeia</taxon>
    </lineage>
</organism>
<feature type="domain" description="SSD" evidence="9">
    <location>
        <begin position="379"/>
        <end position="509"/>
    </location>
</feature>
<evidence type="ECO:0000313" key="10">
    <source>
        <dbReference type="EMBL" id="KAK2174044.1"/>
    </source>
</evidence>
<evidence type="ECO:0000259" key="9">
    <source>
        <dbReference type="PROSITE" id="PS50156"/>
    </source>
</evidence>
<feature type="transmembrane region" description="Helical" evidence="8">
    <location>
        <begin position="933"/>
        <end position="953"/>
    </location>
</feature>
<evidence type="ECO:0000256" key="8">
    <source>
        <dbReference type="SAM" id="Phobius"/>
    </source>
</evidence>
<evidence type="ECO:0000313" key="11">
    <source>
        <dbReference type="Proteomes" id="UP001209878"/>
    </source>
</evidence>
<evidence type="ECO:0000256" key="6">
    <source>
        <dbReference type="ARBA" id="ARBA00038046"/>
    </source>
</evidence>
<keyword evidence="4 8" id="KW-0472">Membrane</keyword>
<feature type="transmembrane region" description="Helical" evidence="8">
    <location>
        <begin position="376"/>
        <end position="397"/>
    </location>
</feature>
<dbReference type="GO" id="GO:0007224">
    <property type="term" value="P:smoothened signaling pathway"/>
    <property type="evidence" value="ECO:0007669"/>
    <property type="project" value="TreeGrafter"/>
</dbReference>
<accession>A0AAD9KMV1</accession>
<dbReference type="Pfam" id="PF02460">
    <property type="entry name" value="Patched"/>
    <property type="match status" value="1"/>
</dbReference>
<dbReference type="PANTHER" id="PTHR45951:SF3">
    <property type="entry name" value="PROTEIN DISPATCHED"/>
    <property type="match status" value="1"/>
</dbReference>
<name>A0AAD9KMV1_RIDPI</name>
<comment type="caution">
    <text evidence="10">The sequence shown here is derived from an EMBL/GenBank/DDBJ whole genome shotgun (WGS) entry which is preliminary data.</text>
</comment>
<dbReference type="GO" id="GO:0016020">
    <property type="term" value="C:membrane"/>
    <property type="evidence" value="ECO:0007669"/>
    <property type="project" value="UniProtKB-SubCell"/>
</dbReference>
<feature type="transmembrane region" description="Helical" evidence="8">
    <location>
        <begin position="404"/>
        <end position="422"/>
    </location>
</feature>
<keyword evidence="11" id="KW-1185">Reference proteome</keyword>
<keyword evidence="3 8" id="KW-1133">Transmembrane helix</keyword>
<dbReference type="Proteomes" id="UP001209878">
    <property type="component" value="Unassembled WGS sequence"/>
</dbReference>
<evidence type="ECO:0000256" key="2">
    <source>
        <dbReference type="ARBA" id="ARBA00022692"/>
    </source>
</evidence>
<feature type="transmembrane region" description="Helical" evidence="8">
    <location>
        <begin position="484"/>
        <end position="507"/>
    </location>
</feature>
<feature type="transmembrane region" description="Helical" evidence="8">
    <location>
        <begin position="76"/>
        <end position="97"/>
    </location>
</feature>
<dbReference type="EMBL" id="JAODUO010000831">
    <property type="protein sequence ID" value="KAK2174044.1"/>
    <property type="molecule type" value="Genomic_DNA"/>
</dbReference>
<reference evidence="10" key="1">
    <citation type="journal article" date="2023" name="Mol. Biol. Evol.">
        <title>Third-Generation Sequencing Reveals the Adaptive Role of the Epigenome in Three Deep-Sea Polychaetes.</title>
        <authorList>
            <person name="Perez M."/>
            <person name="Aroh O."/>
            <person name="Sun Y."/>
            <person name="Lan Y."/>
            <person name="Juniper S.K."/>
            <person name="Young C.R."/>
            <person name="Angers B."/>
            <person name="Qian P.Y."/>
        </authorList>
    </citation>
    <scope>NUCLEOTIDE SEQUENCE</scope>
    <source>
        <strain evidence="10">R07B-5</strain>
    </source>
</reference>